<dbReference type="OMA" id="WEFDAAD"/>
<dbReference type="STRING" id="6239.F47H4.2b.1"/>
<dbReference type="EMBL" id="BX284605">
    <property type="protein sequence ID" value="CAQ76477.2"/>
    <property type="molecule type" value="Genomic_DNA"/>
</dbReference>
<dbReference type="PANTHER" id="PTHR23014:SF1">
    <property type="entry name" value="DUF38 DOMAIN-CONTAINING PROTEIN-RELATED"/>
    <property type="match status" value="1"/>
</dbReference>
<dbReference type="HOGENOM" id="CLU_011180_0_0_1"/>
<keyword evidence="3" id="KW-1185">Reference proteome</keyword>
<accession>B3WFZ1</accession>
<dbReference type="eggNOG" id="ENOG502TJQP">
    <property type="taxonomic scope" value="Eukaryota"/>
</dbReference>
<dbReference type="Proteomes" id="UP000001940">
    <property type="component" value="Chromosome V"/>
</dbReference>
<dbReference type="WormBase" id="F47H4.2b">
    <property type="protein sequence ID" value="CE46710"/>
    <property type="gene ID" value="WBGene00009835"/>
</dbReference>
<reference evidence="2 3" key="1">
    <citation type="journal article" date="1998" name="Science">
        <title>Genome sequence of the nematode C. elegans: a platform for investigating biology.</title>
        <authorList>
            <consortium name="The C. elegans sequencing consortium"/>
            <person name="Sulson J.E."/>
            <person name="Waterston R."/>
        </authorList>
    </citation>
    <scope>NUCLEOTIDE SEQUENCE [LARGE SCALE GENOMIC DNA]</scope>
    <source>
        <strain evidence="2 3">Bristol N2</strain>
    </source>
</reference>
<dbReference type="InParanoid" id="B3WFZ1"/>
<proteinExistence type="predicted"/>
<dbReference type="CTD" id="180150"/>
<evidence type="ECO:0000259" key="1">
    <source>
        <dbReference type="Pfam" id="PF01827"/>
    </source>
</evidence>
<dbReference type="AGR" id="WB:WBGene00009835"/>
<dbReference type="Bgee" id="WBGene00009835">
    <property type="expression patterns" value="Expressed in larva and 2 other cell types or tissues"/>
</dbReference>
<dbReference type="PaxDb" id="6239-F47H4.2b.1"/>
<evidence type="ECO:0000313" key="2">
    <source>
        <dbReference type="EMBL" id="CAQ76477.2"/>
    </source>
</evidence>
<dbReference type="Pfam" id="PF01827">
    <property type="entry name" value="FTH"/>
    <property type="match status" value="3"/>
</dbReference>
<dbReference type="ExpressionAtlas" id="B3WFZ1">
    <property type="expression patterns" value="baseline and differential"/>
</dbReference>
<feature type="domain" description="DUF38" evidence="1">
    <location>
        <begin position="477"/>
        <end position="604"/>
    </location>
</feature>
<dbReference type="PhylomeDB" id="B3WFZ1"/>
<dbReference type="GeneID" id="180150"/>
<sequence>MSQDDLVVNRSQILQSSIDQFDASQFVDVRLEIGEDQIKLILETETTLDSGEVEVKNVWIAYRERDNGCVIENHDQQEFVDRLEFFDVSVLHLEHALSTMDVLKKFSLISVEKSQDKKIPTDQDLRTNSIFLEILSRMLASRQKPLKAHIFEVHLWQEPFNNHAAIIMSYLKPQFLYSIILSTPMPGIYLNLSTFVALEQWLNGKEFRMINFLTYLELDAFFHFTTIKLGMYHGTYEKLTELKNHFLKHETPEYFELNYPESFDNYRLVKSSDMSRKREHVKYKPNGDLHSMTWYFPVGDGEELDVLVKYRPEGKMGHHFLFKRVSASVKLQGSQGGDAEFDALANRTITGSVILPSIISEIENAKDHTVALIIDGSEIRIRLELGPVPYSTLEAMGTHLSRGYTTKEITYKPKGEWCIIESDRKLEVLQSSVYKASVVHLECLLRYISVLSIFTIESRSVLELDDCEENVLQFQKNFLESVKSMLRERNTLLKTRLFHVRLCEKTTNEYLRKIMACLDPQILDTIILNGDEGKLECGGLFTLTQWKNTNVLRIDGFYVDSPIPEFTHFKIARVTFSKISNFYLMELKAFFQILNANCCLEINFKEYTDTNEIRNNTNNIDPQEVFGYTDHVEYKDSGELYRKVWYFPYNPNRSYDVRIEYCTSGAYAFQFEYVDAEMKNKKLDTGFKLLYLIPTNYQAMKRIIEKCSVVTILSIRKVCKGLRSFVDTRCFEFPNKQLSIVIDGGNCYLKIVTPDENMLLGYEKNAIGCSFWADPAIYYNSDYIQTRTITGDTPLNVCMSDLGSILKHHKAPMDLIDFNLRAIDDVVILTEIIRETLMPEEKRLKVNRVFFFGIDMKMMTRILSYLDEKVLNAIVLMYDAESRNEGEELDTGRMVKLAQWKNAKQLGVDRFAVSFPIESIGHFHKVKLCFRQITIRDLLYLKEIFMNSSVKREFDIQSRSFDAEKLNETFGYPYTVTENKVKRKKWLFKMLVIRHAVVELDYLERIEGEREITCFKFTQYKVPQEIFDNIPW</sequence>
<evidence type="ECO:0000313" key="4">
    <source>
        <dbReference type="WormBase" id="F47H4.2b"/>
    </source>
</evidence>
<dbReference type="RefSeq" id="NP_001129898.2">
    <property type="nucleotide sequence ID" value="NM_001136426.2"/>
</dbReference>
<feature type="domain" description="DUF38" evidence="1">
    <location>
        <begin position="830"/>
        <end position="971"/>
    </location>
</feature>
<feature type="domain" description="DUF38" evidence="1">
    <location>
        <begin position="131"/>
        <end position="261"/>
    </location>
</feature>
<dbReference type="InterPro" id="IPR002900">
    <property type="entry name" value="DUF38/FTH_CAE_spp"/>
</dbReference>
<dbReference type="KEGG" id="cel:CELE_F47H4.2"/>
<evidence type="ECO:0000313" key="3">
    <source>
        <dbReference type="Proteomes" id="UP000001940"/>
    </source>
</evidence>
<organism evidence="2 3">
    <name type="scientific">Caenorhabditis elegans</name>
    <dbReference type="NCBI Taxonomy" id="6239"/>
    <lineage>
        <taxon>Eukaryota</taxon>
        <taxon>Metazoa</taxon>
        <taxon>Ecdysozoa</taxon>
        <taxon>Nematoda</taxon>
        <taxon>Chromadorea</taxon>
        <taxon>Rhabditida</taxon>
        <taxon>Rhabditina</taxon>
        <taxon>Rhabditomorpha</taxon>
        <taxon>Rhabditoidea</taxon>
        <taxon>Rhabditidae</taxon>
        <taxon>Peloderinae</taxon>
        <taxon>Caenorhabditis</taxon>
    </lineage>
</organism>
<dbReference type="PANTHER" id="PTHR23014">
    <property type="entry name" value="F-BOX A PROTEIN"/>
    <property type="match status" value="1"/>
</dbReference>
<gene>
    <name evidence="2" type="ORF">CELE_F47H4.2</name>
    <name evidence="2 4" type="ORF">F47H4.2</name>
</gene>
<name>B3WFZ1_CAEEL</name>
<protein>
    <submittedName>
        <fullName evidence="2">DUF38 domain-containing protein</fullName>
    </submittedName>
</protein>
<dbReference type="AlphaFoldDB" id="B3WFZ1"/>